<organism evidence="7 8">
    <name type="scientific">Sphingomonas sanguinis</name>
    <dbReference type="NCBI Taxonomy" id="33051"/>
    <lineage>
        <taxon>Bacteria</taxon>
        <taxon>Pseudomonadati</taxon>
        <taxon>Pseudomonadota</taxon>
        <taxon>Alphaproteobacteria</taxon>
        <taxon>Sphingomonadales</taxon>
        <taxon>Sphingomonadaceae</taxon>
        <taxon>Sphingomonas</taxon>
    </lineage>
</organism>
<dbReference type="GeneID" id="78486313"/>
<feature type="domain" description="TonB C-terminal" evidence="6">
    <location>
        <begin position="190"/>
        <end position="284"/>
    </location>
</feature>
<dbReference type="InterPro" id="IPR037682">
    <property type="entry name" value="TonB_C"/>
</dbReference>
<proteinExistence type="predicted"/>
<feature type="chain" id="PRO_5046168235" evidence="5">
    <location>
        <begin position="24"/>
        <end position="290"/>
    </location>
</feature>
<name>A0ABX1UEX5_9SPHN</name>
<feature type="signal peptide" evidence="5">
    <location>
        <begin position="1"/>
        <end position="23"/>
    </location>
</feature>
<dbReference type="SUPFAM" id="SSF74653">
    <property type="entry name" value="TolA/TonB C-terminal domain"/>
    <property type="match status" value="1"/>
</dbReference>
<sequence length="290" mass="31200">MRVRTGMALTMILGGMVSQIVLAADPQVPIAPSSKWQVDYAPTECRLIRTFGEGKDRTILQISRYDLPDRLEMLLAGPHIPATERNVPVSVATSTMAEVPGMQAQGFASTGSIPATLRFRPDDDLPKAFRGDIAAGRPTVMRVNFVRRYAIQLDMGSMKGAIAALDKCSDDLIKTWGLDPAQQKQLRHGPEPVENPANWFKPGDYPAGASQMGMAGAVVVRLLVGPDGSVQNCAVAKSGGDKVFQDATCRAATARAKFKPAIGADGQPIASVWIRRINWKPGTPLFVFNG</sequence>
<keyword evidence="3" id="KW-1133">Transmembrane helix</keyword>
<evidence type="ECO:0000256" key="3">
    <source>
        <dbReference type="ARBA" id="ARBA00022989"/>
    </source>
</evidence>
<dbReference type="EMBL" id="JABEOV010000006">
    <property type="protein sequence ID" value="NNG52708.1"/>
    <property type="molecule type" value="Genomic_DNA"/>
</dbReference>
<evidence type="ECO:0000313" key="7">
    <source>
        <dbReference type="EMBL" id="NNG52708.1"/>
    </source>
</evidence>
<comment type="caution">
    <text evidence="7">The sequence shown here is derived from an EMBL/GenBank/DDBJ whole genome shotgun (WGS) entry which is preliminary data.</text>
</comment>
<keyword evidence="2" id="KW-0812">Transmembrane</keyword>
<evidence type="ECO:0000259" key="6">
    <source>
        <dbReference type="PROSITE" id="PS52015"/>
    </source>
</evidence>
<dbReference type="Proteomes" id="UP000557656">
    <property type="component" value="Unassembled WGS sequence"/>
</dbReference>
<evidence type="ECO:0000256" key="1">
    <source>
        <dbReference type="ARBA" id="ARBA00004167"/>
    </source>
</evidence>
<dbReference type="InterPro" id="IPR006260">
    <property type="entry name" value="TonB/TolA_C"/>
</dbReference>
<protein>
    <submittedName>
        <fullName evidence="7">TonB family protein</fullName>
    </submittedName>
</protein>
<accession>A0ABX1UEX5</accession>
<keyword evidence="5" id="KW-0732">Signal</keyword>
<evidence type="ECO:0000256" key="2">
    <source>
        <dbReference type="ARBA" id="ARBA00022692"/>
    </source>
</evidence>
<evidence type="ECO:0000256" key="4">
    <source>
        <dbReference type="ARBA" id="ARBA00023136"/>
    </source>
</evidence>
<dbReference type="PROSITE" id="PS52015">
    <property type="entry name" value="TONB_CTD"/>
    <property type="match status" value="1"/>
</dbReference>
<dbReference type="NCBIfam" id="TIGR01352">
    <property type="entry name" value="tonB_Cterm"/>
    <property type="match status" value="1"/>
</dbReference>
<keyword evidence="8" id="KW-1185">Reference proteome</keyword>
<gene>
    <name evidence="7" type="ORF">HKX05_05025</name>
</gene>
<reference evidence="7 8" key="1">
    <citation type="submission" date="2020-05" db="EMBL/GenBank/DDBJ databases">
        <title>Draft Genome Sequences of Sphingomonas sp. Isolated from the International Space Station.</title>
        <authorList>
            <person name="Bijlani S."/>
            <person name="Singh N.K."/>
            <person name="Mason C.E."/>
            <person name="Wang C.C."/>
            <person name="Venkateswaran K."/>
        </authorList>
    </citation>
    <scope>NUCLEOTIDE SEQUENCE [LARGE SCALE GENOMIC DNA]</scope>
    <source>
        <strain evidence="7 8">IIF7SW-B5</strain>
    </source>
</reference>
<dbReference type="Pfam" id="PF03544">
    <property type="entry name" value="TonB_C"/>
    <property type="match status" value="1"/>
</dbReference>
<comment type="subcellular location">
    <subcellularLocation>
        <location evidence="1">Membrane</location>
        <topology evidence="1">Single-pass membrane protein</topology>
    </subcellularLocation>
</comment>
<evidence type="ECO:0000313" key="8">
    <source>
        <dbReference type="Proteomes" id="UP000557656"/>
    </source>
</evidence>
<keyword evidence="4" id="KW-0472">Membrane</keyword>
<dbReference type="RefSeq" id="WP_167348903.1">
    <property type="nucleotide sequence ID" value="NZ_JABEOV010000006.1"/>
</dbReference>
<dbReference type="Gene3D" id="3.30.1150.10">
    <property type="match status" value="1"/>
</dbReference>
<evidence type="ECO:0000256" key="5">
    <source>
        <dbReference type="SAM" id="SignalP"/>
    </source>
</evidence>